<dbReference type="InterPro" id="IPR012042">
    <property type="entry name" value="NeuTTM/CthTTM-like"/>
</dbReference>
<accession>A0A9D1D8Q7</accession>
<evidence type="ECO:0000256" key="1">
    <source>
        <dbReference type="PIRSR" id="PIRSR016487-1"/>
    </source>
</evidence>
<gene>
    <name evidence="3" type="ORF">IAB31_04045</name>
</gene>
<dbReference type="PROSITE" id="PS51707">
    <property type="entry name" value="CYTH"/>
    <property type="match status" value="1"/>
</dbReference>
<dbReference type="Gene3D" id="2.40.320.10">
    <property type="entry name" value="Hypothetical Protein Pfu-838710-001"/>
    <property type="match status" value="1"/>
</dbReference>
<name>A0A9D1D8Q7_9FIRM</name>
<dbReference type="PANTHER" id="PTHR40114">
    <property type="entry name" value="SLR0698 PROTEIN"/>
    <property type="match status" value="1"/>
</dbReference>
<dbReference type="AlphaFoldDB" id="A0A9D1D8Q7"/>
<reference evidence="3" key="2">
    <citation type="journal article" date="2021" name="PeerJ">
        <title>Extensive microbial diversity within the chicken gut microbiome revealed by metagenomics and culture.</title>
        <authorList>
            <person name="Gilroy R."/>
            <person name="Ravi A."/>
            <person name="Getino M."/>
            <person name="Pursley I."/>
            <person name="Horton D.L."/>
            <person name="Alikhan N.F."/>
            <person name="Baker D."/>
            <person name="Gharbi K."/>
            <person name="Hall N."/>
            <person name="Watson M."/>
            <person name="Adriaenssens E.M."/>
            <person name="Foster-Nyarko E."/>
            <person name="Jarju S."/>
            <person name="Secka A."/>
            <person name="Antonio M."/>
            <person name="Oren A."/>
            <person name="Chaudhuri R.R."/>
            <person name="La Ragione R."/>
            <person name="Hildebrand F."/>
            <person name="Pallen M.J."/>
        </authorList>
    </citation>
    <scope>NUCLEOTIDE SEQUENCE</scope>
    <source>
        <strain evidence="3">ChiSjej4B22-8148</strain>
    </source>
</reference>
<evidence type="ECO:0000259" key="2">
    <source>
        <dbReference type="PROSITE" id="PS51707"/>
    </source>
</evidence>
<dbReference type="PANTHER" id="PTHR40114:SF1">
    <property type="entry name" value="SLR0698 PROTEIN"/>
    <property type="match status" value="1"/>
</dbReference>
<dbReference type="EMBL" id="DVGK01000048">
    <property type="protein sequence ID" value="HIR13081.1"/>
    <property type="molecule type" value="Genomic_DNA"/>
</dbReference>
<evidence type="ECO:0000313" key="3">
    <source>
        <dbReference type="EMBL" id="HIR13081.1"/>
    </source>
</evidence>
<dbReference type="Proteomes" id="UP000886757">
    <property type="component" value="Unassembled WGS sequence"/>
</dbReference>
<comment type="caution">
    <text evidence="3">The sequence shown here is derived from an EMBL/GenBank/DDBJ whole genome shotgun (WGS) entry which is preliminary data.</text>
</comment>
<reference evidence="3" key="1">
    <citation type="submission" date="2020-10" db="EMBL/GenBank/DDBJ databases">
        <authorList>
            <person name="Gilroy R."/>
        </authorList>
    </citation>
    <scope>NUCLEOTIDE SEQUENCE</scope>
    <source>
        <strain evidence="3">ChiSjej4B22-8148</strain>
    </source>
</reference>
<evidence type="ECO:0000313" key="4">
    <source>
        <dbReference type="Proteomes" id="UP000886757"/>
    </source>
</evidence>
<dbReference type="InterPro" id="IPR033469">
    <property type="entry name" value="CYTH-like_dom_sf"/>
</dbReference>
<dbReference type="SMART" id="SM01118">
    <property type="entry name" value="CYTH"/>
    <property type="match status" value="1"/>
</dbReference>
<dbReference type="Pfam" id="PF01928">
    <property type="entry name" value="CYTH"/>
    <property type="match status" value="1"/>
</dbReference>
<sequence>MEIERKYLIEEKNLPRPLEQYECLFIEQAYLCTDPVIRIRQENDSYYLTYKGRGLMVREEYNLPLTPASYQHLLSKADENKITKKRYLIPLPKTSLTIELDVFLGYLSGLILAEVEFPDEAAADAFTPPGWFGREVTYSGLYHNSYLCTLSAPPLSDS</sequence>
<feature type="active site" description="Proton acceptor" evidence="1">
    <location>
        <position position="30"/>
    </location>
</feature>
<dbReference type="InterPro" id="IPR023577">
    <property type="entry name" value="CYTH_domain"/>
</dbReference>
<dbReference type="SUPFAM" id="SSF55154">
    <property type="entry name" value="CYTH-like phosphatases"/>
    <property type="match status" value="1"/>
</dbReference>
<proteinExistence type="predicted"/>
<protein>
    <submittedName>
        <fullName evidence="3">CYTH domain-containing protein</fullName>
    </submittedName>
</protein>
<feature type="domain" description="CYTH" evidence="2">
    <location>
        <begin position="1"/>
        <end position="152"/>
    </location>
</feature>
<dbReference type="PIRSF" id="PIRSF016487">
    <property type="entry name" value="CYTH_UCP016487"/>
    <property type="match status" value="1"/>
</dbReference>
<organism evidence="3 4">
    <name type="scientific">Candidatus Choladousia intestinavium</name>
    <dbReference type="NCBI Taxonomy" id="2840727"/>
    <lineage>
        <taxon>Bacteria</taxon>
        <taxon>Bacillati</taxon>
        <taxon>Bacillota</taxon>
        <taxon>Clostridia</taxon>
        <taxon>Lachnospirales</taxon>
        <taxon>Lachnospiraceae</taxon>
        <taxon>Lachnospiraceae incertae sedis</taxon>
        <taxon>Candidatus Choladousia</taxon>
    </lineage>
</organism>
<dbReference type="CDD" id="cd07761">
    <property type="entry name" value="CYTH-like_CthTTM-like"/>
    <property type="match status" value="1"/>
</dbReference>